<dbReference type="EMBL" id="AUNB01000012">
    <property type="protein sequence ID" value="KEO60979.1"/>
    <property type="molecule type" value="Genomic_DNA"/>
</dbReference>
<proteinExistence type="predicted"/>
<evidence type="ECO:0000256" key="1">
    <source>
        <dbReference type="SAM" id="MobiDB-lite"/>
    </source>
</evidence>
<dbReference type="AlphaFoldDB" id="A0A074JWW5"/>
<organism evidence="2 3">
    <name type="scientific">Thioclava indica</name>
    <dbReference type="NCBI Taxonomy" id="1353528"/>
    <lineage>
        <taxon>Bacteria</taxon>
        <taxon>Pseudomonadati</taxon>
        <taxon>Pseudomonadota</taxon>
        <taxon>Alphaproteobacteria</taxon>
        <taxon>Rhodobacterales</taxon>
        <taxon>Paracoccaceae</taxon>
        <taxon>Thioclava</taxon>
    </lineage>
</organism>
<sequence length="44" mass="4683">MVLDALGGALKRTRWAALLQSSRKGNHSAGRRKSPSALPKGEPL</sequence>
<protein>
    <submittedName>
        <fullName evidence="2">Uncharacterized protein</fullName>
    </submittedName>
</protein>
<keyword evidence="3" id="KW-1185">Reference proteome</keyword>
<evidence type="ECO:0000313" key="3">
    <source>
        <dbReference type="Proteomes" id="UP000027471"/>
    </source>
</evidence>
<dbReference type="Proteomes" id="UP000027471">
    <property type="component" value="Unassembled WGS sequence"/>
</dbReference>
<name>A0A074JWW5_9RHOB</name>
<feature type="region of interest" description="Disordered" evidence="1">
    <location>
        <begin position="21"/>
        <end position="44"/>
    </location>
</feature>
<reference evidence="2 3" key="1">
    <citation type="journal article" date="2015" name="Antonie Van Leeuwenhoek">
        <title>Thioclava indica sp. nov., isolated from surface seawater of the Indian Ocean.</title>
        <authorList>
            <person name="Liu Y."/>
            <person name="Lai Q."/>
            <person name="Du J."/>
            <person name="Xu H."/>
            <person name="Jiang L."/>
            <person name="Shao Z."/>
        </authorList>
    </citation>
    <scope>NUCLEOTIDE SEQUENCE [LARGE SCALE GENOMIC DNA]</scope>
    <source>
        <strain evidence="2 3">DT23-4</strain>
    </source>
</reference>
<comment type="caution">
    <text evidence="2">The sequence shown here is derived from an EMBL/GenBank/DDBJ whole genome shotgun (WGS) entry which is preliminary data.</text>
</comment>
<gene>
    <name evidence="2" type="ORF">DT23_11355</name>
</gene>
<accession>A0A074JWW5</accession>
<evidence type="ECO:0000313" key="2">
    <source>
        <dbReference type="EMBL" id="KEO60979.1"/>
    </source>
</evidence>
<feature type="compositionally biased region" description="Basic residues" evidence="1">
    <location>
        <begin position="24"/>
        <end position="34"/>
    </location>
</feature>